<protein>
    <submittedName>
        <fullName evidence="2">PepSY domain-containing protein</fullName>
    </submittedName>
</protein>
<dbReference type="Proteomes" id="UP000326944">
    <property type="component" value="Chromosome"/>
</dbReference>
<evidence type="ECO:0000256" key="1">
    <source>
        <dbReference type="SAM" id="Phobius"/>
    </source>
</evidence>
<gene>
    <name evidence="2" type="ORF">FJR48_02275</name>
</gene>
<sequence length="389" mass="44117">MKIRNIFVKVHLYLSLFLGIILGIVGITGSIIVFDEALDKILNPDILSVSTRGEYKSATEILKVAKSVYPNKHSAIIHPPKEPGDVFIVWFKVAKDSINTQKYKCCSSYNWYQVMVNPVSGKVLGKRNHSKYGLERRHIIKTMHGLHSYLLMGSLGRNIIGIAGILWLVITITGLYLWWPKNRKFKMALSIKKDANPIRFNFDLHRVSGVYSLIIVFVVTFTGVYIVYPQYFKPVVNVFSPIEDSSKSITSKVLLNDSPISVEKALLSANKIFPDAKLMAIGLPIEKQDTYRIYKRQEGEVRKSKGKSVVWIDQYNGEIIKVKSPKSMSAGETFINWQFPLHTGEAFGMAGRLLVFASGVVTLLLVITGTIIWYRKKRVKYLKLLKQRS</sequence>
<dbReference type="Pfam" id="PF03929">
    <property type="entry name" value="PepSY_TM"/>
    <property type="match status" value="1"/>
</dbReference>
<dbReference type="KEGG" id="sulg:FJR48_02275"/>
<feature type="transmembrane region" description="Helical" evidence="1">
    <location>
        <begin position="353"/>
        <end position="374"/>
    </location>
</feature>
<feature type="transmembrane region" description="Helical" evidence="1">
    <location>
        <begin position="209"/>
        <end position="228"/>
    </location>
</feature>
<accession>A0A5P8NYU6</accession>
<keyword evidence="1" id="KW-1133">Transmembrane helix</keyword>
<proteinExistence type="predicted"/>
<keyword evidence="1" id="KW-0812">Transmembrane</keyword>
<dbReference type="PANTHER" id="PTHR34219">
    <property type="entry name" value="IRON-REGULATED INNER MEMBRANE PROTEIN-RELATED"/>
    <property type="match status" value="1"/>
</dbReference>
<dbReference type="EMBL" id="CP043617">
    <property type="protein sequence ID" value="QFR48613.1"/>
    <property type="molecule type" value="Genomic_DNA"/>
</dbReference>
<dbReference type="InterPro" id="IPR005625">
    <property type="entry name" value="PepSY-ass_TM"/>
</dbReference>
<keyword evidence="3" id="KW-1185">Reference proteome</keyword>
<dbReference type="OrthoDB" id="9816402at2"/>
<feature type="transmembrane region" description="Helical" evidence="1">
    <location>
        <begin position="12"/>
        <end position="34"/>
    </location>
</feature>
<dbReference type="RefSeq" id="WP_152306556.1">
    <property type="nucleotide sequence ID" value="NZ_CP043617.1"/>
</dbReference>
<reference evidence="2 3" key="1">
    <citation type="submission" date="2019-09" db="EMBL/GenBank/DDBJ databases">
        <title>Sulfurimonas gotlandica sp. nov., a chemoautotrophic and psychrotolerant epsilonproteobacterium isolated from a pelagic redoxcline, and an emended description of the genus Sulfurimonas.</title>
        <authorList>
            <person name="Wang S."/>
            <person name="Jiang L."/>
            <person name="Shao S."/>
        </authorList>
    </citation>
    <scope>NUCLEOTIDE SEQUENCE [LARGE SCALE GENOMIC DNA]</scope>
    <source>
        <strain evidence="2 3">GYSZ_1</strain>
    </source>
</reference>
<name>A0A5P8NYU6_9BACT</name>
<organism evidence="2 3">
    <name type="scientific">Sulfurimonas lithotrophica</name>
    <dbReference type="NCBI Taxonomy" id="2590022"/>
    <lineage>
        <taxon>Bacteria</taxon>
        <taxon>Pseudomonadati</taxon>
        <taxon>Campylobacterota</taxon>
        <taxon>Epsilonproteobacteria</taxon>
        <taxon>Campylobacterales</taxon>
        <taxon>Sulfurimonadaceae</taxon>
        <taxon>Sulfurimonas</taxon>
    </lineage>
</organism>
<evidence type="ECO:0000313" key="2">
    <source>
        <dbReference type="EMBL" id="QFR48613.1"/>
    </source>
</evidence>
<feature type="transmembrane region" description="Helical" evidence="1">
    <location>
        <begin position="159"/>
        <end position="179"/>
    </location>
</feature>
<evidence type="ECO:0000313" key="3">
    <source>
        <dbReference type="Proteomes" id="UP000326944"/>
    </source>
</evidence>
<keyword evidence="1" id="KW-0472">Membrane</keyword>
<dbReference type="AlphaFoldDB" id="A0A5P8NYU6"/>